<feature type="transmembrane region" description="Helical" evidence="7">
    <location>
        <begin position="279"/>
        <end position="298"/>
    </location>
</feature>
<dbReference type="Proteomes" id="UP000019375">
    <property type="component" value="Unassembled WGS sequence"/>
</dbReference>
<evidence type="ECO:0000313" key="8">
    <source>
        <dbReference type="EMBL" id="CDF90997.1"/>
    </source>
</evidence>
<feature type="compositionally biased region" description="Basic and acidic residues" evidence="6">
    <location>
        <begin position="605"/>
        <end position="615"/>
    </location>
</feature>
<name>A0A8J2T9T6_ZYGB2</name>
<evidence type="ECO:0000313" key="9">
    <source>
        <dbReference type="Proteomes" id="UP000019375"/>
    </source>
</evidence>
<dbReference type="Pfam" id="PF02133">
    <property type="entry name" value="Transp_cyt_pur"/>
    <property type="match status" value="1"/>
</dbReference>
<feature type="region of interest" description="Disordered" evidence="6">
    <location>
        <begin position="586"/>
        <end position="615"/>
    </location>
</feature>
<feature type="transmembrane region" description="Helical" evidence="7">
    <location>
        <begin position="236"/>
        <end position="258"/>
    </location>
</feature>
<dbReference type="GO" id="GO:0015205">
    <property type="term" value="F:nucleobase transmembrane transporter activity"/>
    <property type="evidence" value="ECO:0007669"/>
    <property type="project" value="TreeGrafter"/>
</dbReference>
<evidence type="ECO:0000256" key="2">
    <source>
        <dbReference type="ARBA" id="ARBA00008974"/>
    </source>
</evidence>
<dbReference type="CDD" id="cd11482">
    <property type="entry name" value="SLC-NCS1sbd_NRT1-like"/>
    <property type="match status" value="1"/>
</dbReference>
<evidence type="ECO:0000256" key="3">
    <source>
        <dbReference type="ARBA" id="ARBA00022692"/>
    </source>
</evidence>
<evidence type="ECO:0000256" key="5">
    <source>
        <dbReference type="ARBA" id="ARBA00023136"/>
    </source>
</evidence>
<accession>A0A8J2T9T6</accession>
<evidence type="ECO:0000256" key="1">
    <source>
        <dbReference type="ARBA" id="ARBA00004141"/>
    </source>
</evidence>
<reference evidence="9" key="1">
    <citation type="journal article" date="2013" name="Genome Announc.">
        <title>Genome sequence of the food spoilage yeast Zygosaccharomyces bailii CLIB 213(T).</title>
        <authorList>
            <person name="Galeote V."/>
            <person name="Bigey F."/>
            <person name="Devillers H."/>
            <person name="Neuveglise C."/>
            <person name="Dequin S."/>
        </authorList>
    </citation>
    <scope>NUCLEOTIDE SEQUENCE [LARGE SCALE GENOMIC DNA]</scope>
    <source>
        <strain evidence="9">CLIB 213 / ATCC 58445 / CBS 680 / CCRC 21525 / NBRC 1098 / NCYC 1416 / NRRL Y-2227</strain>
    </source>
</reference>
<dbReference type="PANTHER" id="PTHR30618:SF15">
    <property type="entry name" value="NICOTINAMIDE RIBOSIDE TRANSPORTER 1-RELATED"/>
    <property type="match status" value="1"/>
</dbReference>
<comment type="similarity">
    <text evidence="2">Belongs to the purine-cytosine permease (2.A.39) family.</text>
</comment>
<keyword evidence="5 7" id="KW-0472">Membrane</keyword>
<feature type="transmembrane region" description="Helical" evidence="7">
    <location>
        <begin position="314"/>
        <end position="336"/>
    </location>
</feature>
<comment type="subcellular location">
    <subcellularLocation>
        <location evidence="1">Membrane</location>
        <topology evidence="1">Multi-pass membrane protein</topology>
    </subcellularLocation>
</comment>
<dbReference type="GO" id="GO:0005886">
    <property type="term" value="C:plasma membrane"/>
    <property type="evidence" value="ECO:0007669"/>
    <property type="project" value="TreeGrafter"/>
</dbReference>
<dbReference type="InterPro" id="IPR045225">
    <property type="entry name" value="Uracil/uridine/allantoin_perm"/>
</dbReference>
<proteinExistence type="inferred from homology"/>
<feature type="transmembrane region" description="Helical" evidence="7">
    <location>
        <begin position="151"/>
        <end position="168"/>
    </location>
</feature>
<evidence type="ECO:0000256" key="4">
    <source>
        <dbReference type="ARBA" id="ARBA00022989"/>
    </source>
</evidence>
<feature type="transmembrane region" description="Helical" evidence="7">
    <location>
        <begin position="488"/>
        <end position="506"/>
    </location>
</feature>
<organism evidence="8 9">
    <name type="scientific">Zygosaccharomyces bailii (strain CLIB 213 / ATCC 58445 / CBS 680 / BCRC 21525 / NBRC 1098 / NCYC 1416 / NRRL Y-2227)</name>
    <dbReference type="NCBI Taxonomy" id="1333698"/>
    <lineage>
        <taxon>Eukaryota</taxon>
        <taxon>Fungi</taxon>
        <taxon>Dikarya</taxon>
        <taxon>Ascomycota</taxon>
        <taxon>Saccharomycotina</taxon>
        <taxon>Saccharomycetes</taxon>
        <taxon>Saccharomycetales</taxon>
        <taxon>Saccharomycetaceae</taxon>
        <taxon>Zygosaccharomyces</taxon>
    </lineage>
</organism>
<feature type="transmembrane region" description="Helical" evidence="7">
    <location>
        <begin position="518"/>
        <end position="542"/>
    </location>
</feature>
<evidence type="ECO:0000256" key="7">
    <source>
        <dbReference type="SAM" id="Phobius"/>
    </source>
</evidence>
<sequence>MSALPQESEKEQVKGAEVITSILSSDERKLILNEQELEEEEPAISIWAKLLRKLQVPHDGKPISVLRNPDLEPIADNERTWGFWSYFAFWGLPNFGAPSLSFGSAILSLGLNIKQAIGALVICNVLISLFTIANSNPGIKYHIGYTIDQRMIFGIYGSFFGIIVRVGLSVVQYASAAWLGGLYMNMIFSAFSKNYLYMKNTFPESIPMSRRDCIGFLCFQVIQMPLAWLKPRHSNIPSIVTCCMSGLAVVGMLAYLVNINGGPGPMWYEKVTLSTSHRCWMWIYSITIWYSGVSAAVVNQSDFSRFAKNEWSCYLGMVAGCTIPGTFVPFAGMLYASTCQKLYGKAYWRPDEIIGQWFEDEYNAKARAASFFIGLSFASCQVFMNMMQNGYPCGMDLAGIFPKYINISRGTLFMQLLSWVVQPWIFYNTTSQFLNATSSFGMFTTPIVTINVLEFYWYRKRRLPLIDFYSLSPRGAYWYYHGINWRPFFPVLVSVALCVPGLFYSVNANTNPNAGMNHFYFGYVFFIPLMSAGLYIITCYFFPDKHERKATDDPVDYFHCFNDKERKLMGMLPYTESETEIFEFLEDQERGQSSDSQSGSLSSGEVHKHVKEINS</sequence>
<evidence type="ECO:0000256" key="6">
    <source>
        <dbReference type="SAM" id="MobiDB-lite"/>
    </source>
</evidence>
<gene>
    <name evidence="8" type="ORF">BN860_02498g</name>
</gene>
<dbReference type="OrthoDB" id="2018619at2759"/>
<feature type="transmembrane region" description="Helical" evidence="7">
    <location>
        <begin position="439"/>
        <end position="458"/>
    </location>
</feature>
<dbReference type="PANTHER" id="PTHR30618">
    <property type="entry name" value="NCS1 FAMILY PURINE/PYRIMIDINE TRANSPORTER"/>
    <property type="match status" value="1"/>
</dbReference>
<protein>
    <submittedName>
        <fullName evidence="8">ZYBA0S09-02498g1_1</fullName>
    </submittedName>
</protein>
<dbReference type="Gene3D" id="1.10.4160.10">
    <property type="entry name" value="Hydantoin permease"/>
    <property type="match status" value="1"/>
</dbReference>
<keyword evidence="4 7" id="KW-1133">Transmembrane helix</keyword>
<keyword evidence="9" id="KW-1185">Reference proteome</keyword>
<dbReference type="AlphaFoldDB" id="A0A8J2T9T6"/>
<dbReference type="EMBL" id="HG316462">
    <property type="protein sequence ID" value="CDF90997.1"/>
    <property type="molecule type" value="Genomic_DNA"/>
</dbReference>
<dbReference type="InterPro" id="IPR001248">
    <property type="entry name" value="Pur-cyt_permease"/>
</dbReference>
<feature type="compositionally biased region" description="Low complexity" evidence="6">
    <location>
        <begin position="593"/>
        <end position="604"/>
    </location>
</feature>
<feature type="transmembrane region" description="Helical" evidence="7">
    <location>
        <begin position="117"/>
        <end position="139"/>
    </location>
</feature>
<feature type="transmembrane region" description="Helical" evidence="7">
    <location>
        <begin position="87"/>
        <end position="111"/>
    </location>
</feature>
<keyword evidence="3 7" id="KW-0812">Transmembrane</keyword>